<reference evidence="1" key="2">
    <citation type="submission" date="2017-10" db="EMBL/GenBank/DDBJ databases">
        <title>Ladona fulva Genome sequencing and assembly.</title>
        <authorList>
            <person name="Murali S."/>
            <person name="Richards S."/>
            <person name="Bandaranaike D."/>
            <person name="Bellair M."/>
            <person name="Blankenburg K."/>
            <person name="Chao H."/>
            <person name="Dinh H."/>
            <person name="Doddapaneni H."/>
            <person name="Dugan-Rocha S."/>
            <person name="Elkadiri S."/>
            <person name="Gnanaolivu R."/>
            <person name="Hernandez B."/>
            <person name="Skinner E."/>
            <person name="Javaid M."/>
            <person name="Lee S."/>
            <person name="Li M."/>
            <person name="Ming W."/>
            <person name="Munidasa M."/>
            <person name="Muniz J."/>
            <person name="Nguyen L."/>
            <person name="Hughes D."/>
            <person name="Osuji N."/>
            <person name="Pu L.-L."/>
            <person name="Puazo M."/>
            <person name="Qu C."/>
            <person name="Quiroz J."/>
            <person name="Raj R."/>
            <person name="Weissenberger G."/>
            <person name="Xin Y."/>
            <person name="Zou X."/>
            <person name="Han Y."/>
            <person name="Worley K."/>
            <person name="Muzny D."/>
            <person name="Gibbs R."/>
        </authorList>
    </citation>
    <scope>NUCLEOTIDE SEQUENCE</scope>
    <source>
        <strain evidence="1">Sampled in the wild</strain>
    </source>
</reference>
<dbReference type="Proteomes" id="UP000792457">
    <property type="component" value="Unassembled WGS sequence"/>
</dbReference>
<dbReference type="OrthoDB" id="10053386at2759"/>
<gene>
    <name evidence="1" type="ORF">J437_LFUL014782</name>
</gene>
<dbReference type="PANTHER" id="PTHR10492">
    <property type="match status" value="1"/>
</dbReference>
<organism evidence="1 2">
    <name type="scientific">Ladona fulva</name>
    <name type="common">Scarce chaser dragonfly</name>
    <name type="synonym">Libellula fulva</name>
    <dbReference type="NCBI Taxonomy" id="123851"/>
    <lineage>
        <taxon>Eukaryota</taxon>
        <taxon>Metazoa</taxon>
        <taxon>Ecdysozoa</taxon>
        <taxon>Arthropoda</taxon>
        <taxon>Hexapoda</taxon>
        <taxon>Insecta</taxon>
        <taxon>Pterygota</taxon>
        <taxon>Palaeoptera</taxon>
        <taxon>Odonata</taxon>
        <taxon>Epiprocta</taxon>
        <taxon>Anisoptera</taxon>
        <taxon>Libelluloidea</taxon>
        <taxon>Libellulidae</taxon>
        <taxon>Ladona</taxon>
    </lineage>
</organism>
<proteinExistence type="predicted"/>
<evidence type="ECO:0000313" key="1">
    <source>
        <dbReference type="EMBL" id="KAG8234057.1"/>
    </source>
</evidence>
<sequence>MSAPITPDRDIVDEVFPYVLENFQTHQWLYEREIKDRLPSFTSENKSKCTVLEDEQSVNYPTEFLNSLKPPGMLLHKLIVNPGVAIFLLNSIDPPYLCNETRAIMPRTHERKIGSHPYRNYTDATLIEALDEIKSNKISLRKAAENTWAEGGPAGARFNCTSSEVYEVLKECNKQYRPFFRLWLGPFMGIIHVTSIKYAENVTRANQLYSDDTCCQQLGLQEPSSRHQHFLKPNDAHRFQGPPTQL</sequence>
<evidence type="ECO:0008006" key="3">
    <source>
        <dbReference type="Google" id="ProtNLM"/>
    </source>
</evidence>
<dbReference type="PANTHER" id="PTHR10492:SF57">
    <property type="entry name" value="ATP-DEPENDENT DNA HELICASE"/>
    <property type="match status" value="1"/>
</dbReference>
<comment type="caution">
    <text evidence="1">The sequence shown here is derived from an EMBL/GenBank/DDBJ whole genome shotgun (WGS) entry which is preliminary data.</text>
</comment>
<protein>
    <recommendedName>
        <fullName evidence="3">ATP-dependent DNA helicase</fullName>
    </recommendedName>
</protein>
<keyword evidence="2" id="KW-1185">Reference proteome</keyword>
<dbReference type="EMBL" id="KZ308767">
    <property type="protein sequence ID" value="KAG8234057.1"/>
    <property type="molecule type" value="Genomic_DNA"/>
</dbReference>
<name>A0A8K0KGI1_LADFU</name>
<evidence type="ECO:0000313" key="2">
    <source>
        <dbReference type="Proteomes" id="UP000792457"/>
    </source>
</evidence>
<reference evidence="1" key="1">
    <citation type="submission" date="2013-04" db="EMBL/GenBank/DDBJ databases">
        <authorList>
            <person name="Qu J."/>
            <person name="Murali S.C."/>
            <person name="Bandaranaike D."/>
            <person name="Bellair M."/>
            <person name="Blankenburg K."/>
            <person name="Chao H."/>
            <person name="Dinh H."/>
            <person name="Doddapaneni H."/>
            <person name="Downs B."/>
            <person name="Dugan-Rocha S."/>
            <person name="Elkadiri S."/>
            <person name="Gnanaolivu R.D."/>
            <person name="Hernandez B."/>
            <person name="Javaid M."/>
            <person name="Jayaseelan J.C."/>
            <person name="Lee S."/>
            <person name="Li M."/>
            <person name="Ming W."/>
            <person name="Munidasa M."/>
            <person name="Muniz J."/>
            <person name="Nguyen L."/>
            <person name="Ongeri F."/>
            <person name="Osuji N."/>
            <person name="Pu L.-L."/>
            <person name="Puazo M."/>
            <person name="Qu C."/>
            <person name="Quiroz J."/>
            <person name="Raj R."/>
            <person name="Weissenberger G."/>
            <person name="Xin Y."/>
            <person name="Zou X."/>
            <person name="Han Y."/>
            <person name="Richards S."/>
            <person name="Worley K."/>
            <person name="Muzny D."/>
            <person name="Gibbs R."/>
        </authorList>
    </citation>
    <scope>NUCLEOTIDE SEQUENCE</scope>
    <source>
        <strain evidence="1">Sampled in the wild</strain>
    </source>
</reference>
<accession>A0A8K0KGI1</accession>
<dbReference type="AlphaFoldDB" id="A0A8K0KGI1"/>